<dbReference type="CDD" id="cd01037">
    <property type="entry name" value="PDDEXK_nuclease-like"/>
    <property type="match status" value="1"/>
</dbReference>
<comment type="caution">
    <text evidence="1">The sequence shown here is derived from an EMBL/GenBank/DDBJ whole genome shotgun (WGS) entry which is preliminary data.</text>
</comment>
<proteinExistence type="predicted"/>
<evidence type="ECO:0000313" key="1">
    <source>
        <dbReference type="EMBL" id="MDQ0420290.1"/>
    </source>
</evidence>
<organism evidence="1 2">
    <name type="scientific">Peteryoungia aggregata LMG 23059</name>
    <dbReference type="NCBI Taxonomy" id="1368425"/>
    <lineage>
        <taxon>Bacteria</taxon>
        <taxon>Pseudomonadati</taxon>
        <taxon>Pseudomonadota</taxon>
        <taxon>Alphaproteobacteria</taxon>
        <taxon>Hyphomicrobiales</taxon>
        <taxon>Rhizobiaceae</taxon>
        <taxon>Peteryoungia</taxon>
    </lineage>
</organism>
<accession>A0ABU0G4M6</accession>
<name>A0ABU0G4M6_9HYPH</name>
<dbReference type="RefSeq" id="WP_307370709.1">
    <property type="nucleotide sequence ID" value="NZ_JAUSUW010000003.1"/>
</dbReference>
<keyword evidence="2" id="KW-1185">Reference proteome</keyword>
<dbReference type="EMBL" id="JAUSUW010000003">
    <property type="protein sequence ID" value="MDQ0420290.1"/>
    <property type="molecule type" value="Genomic_DNA"/>
</dbReference>
<protein>
    <submittedName>
        <fullName evidence="1">Uncharacterized protein</fullName>
    </submittedName>
</protein>
<evidence type="ECO:0000313" key="2">
    <source>
        <dbReference type="Proteomes" id="UP001238496"/>
    </source>
</evidence>
<sequence>MECRSQIRRQRATWEWDSGYDEADVSHAELFGAAEIAGSYNLKASHRVAREVTRKQGYVWEAFENMAIQNGARLTKPRHAKGYEVDGLVDNAGEKFLLEIKTTVLASDVYTGVGQLHLYNKLIPSVKSAHKILLLPGTLGEEIKAAVSSTGIAVLAYDMRYQNDHLMITFPEETRLFFGFLPSKANLEEN</sequence>
<gene>
    <name evidence="1" type="ORF">J2045_001309</name>
</gene>
<dbReference type="Proteomes" id="UP001238496">
    <property type="component" value="Unassembled WGS sequence"/>
</dbReference>
<reference evidence="1 2" key="1">
    <citation type="submission" date="2023-07" db="EMBL/GenBank/DDBJ databases">
        <title>Genomic Encyclopedia of Type Strains, Phase IV (KMG-IV): sequencing the most valuable type-strain genomes for metagenomic binning, comparative biology and taxonomic classification.</title>
        <authorList>
            <person name="Goeker M."/>
        </authorList>
    </citation>
    <scope>NUCLEOTIDE SEQUENCE [LARGE SCALE GENOMIC DNA]</scope>
    <source>
        <strain evidence="1 2">DSM 1111</strain>
    </source>
</reference>